<gene>
    <name evidence="1" type="ORF">WN944_015096</name>
</gene>
<protein>
    <submittedName>
        <fullName evidence="1">Uncharacterized protein</fullName>
    </submittedName>
</protein>
<reference evidence="1 2" key="1">
    <citation type="submission" date="2024-05" db="EMBL/GenBank/DDBJ databases">
        <title>Haplotype-resolved chromosome-level genome assembly of Huyou (Citrus changshanensis).</title>
        <authorList>
            <person name="Miao C."/>
            <person name="Chen W."/>
            <person name="Wu Y."/>
            <person name="Wang L."/>
            <person name="Zhao S."/>
            <person name="Grierson D."/>
            <person name="Xu C."/>
            <person name="Chen K."/>
        </authorList>
    </citation>
    <scope>NUCLEOTIDE SEQUENCE [LARGE SCALE GENOMIC DNA]</scope>
    <source>
        <strain evidence="1">01-14</strain>
        <tissue evidence="1">Leaf</tissue>
    </source>
</reference>
<proteinExistence type="predicted"/>
<name>A0AAP0M932_9ROSI</name>
<dbReference type="Proteomes" id="UP001428341">
    <property type="component" value="Unassembled WGS sequence"/>
</dbReference>
<dbReference type="EMBL" id="JBCGBO010000005">
    <property type="protein sequence ID" value="KAK9199902.1"/>
    <property type="molecule type" value="Genomic_DNA"/>
</dbReference>
<organism evidence="1 2">
    <name type="scientific">Citrus x changshan-huyou</name>
    <dbReference type="NCBI Taxonomy" id="2935761"/>
    <lineage>
        <taxon>Eukaryota</taxon>
        <taxon>Viridiplantae</taxon>
        <taxon>Streptophyta</taxon>
        <taxon>Embryophyta</taxon>
        <taxon>Tracheophyta</taxon>
        <taxon>Spermatophyta</taxon>
        <taxon>Magnoliopsida</taxon>
        <taxon>eudicotyledons</taxon>
        <taxon>Gunneridae</taxon>
        <taxon>Pentapetalae</taxon>
        <taxon>rosids</taxon>
        <taxon>malvids</taxon>
        <taxon>Sapindales</taxon>
        <taxon>Rutaceae</taxon>
        <taxon>Aurantioideae</taxon>
        <taxon>Citrus</taxon>
    </lineage>
</organism>
<sequence length="108" mass="11543">MILKAIPTSICFLKKSCFLHVLPKLEDFLSGVIAVDGGGDNGWVCVMVVGVGGADGWVCVMEPYVMVAARLMVVGGGGCRWLGMRDGGCQWLLIANGCEMKSNDFIEK</sequence>
<evidence type="ECO:0000313" key="1">
    <source>
        <dbReference type="EMBL" id="KAK9199902.1"/>
    </source>
</evidence>
<keyword evidence="2" id="KW-1185">Reference proteome</keyword>
<comment type="caution">
    <text evidence="1">The sequence shown here is derived from an EMBL/GenBank/DDBJ whole genome shotgun (WGS) entry which is preliminary data.</text>
</comment>
<accession>A0AAP0M932</accession>
<dbReference type="AlphaFoldDB" id="A0AAP0M932"/>
<evidence type="ECO:0000313" key="2">
    <source>
        <dbReference type="Proteomes" id="UP001428341"/>
    </source>
</evidence>